<proteinExistence type="predicted"/>
<dbReference type="EMBL" id="QMEB01000303">
    <property type="protein sequence ID" value="NMG22732.1"/>
    <property type="molecule type" value="Genomic_DNA"/>
</dbReference>
<evidence type="ECO:0000259" key="1">
    <source>
        <dbReference type="Pfam" id="PF01609"/>
    </source>
</evidence>
<feature type="domain" description="Transposase IS4-like" evidence="1">
    <location>
        <begin position="34"/>
        <end position="191"/>
    </location>
</feature>
<dbReference type="SUPFAM" id="SSF53098">
    <property type="entry name" value="Ribonuclease H-like"/>
    <property type="match status" value="1"/>
</dbReference>
<name>A0ABX1PG73_9CYAN</name>
<dbReference type="InterPro" id="IPR012337">
    <property type="entry name" value="RNaseH-like_sf"/>
</dbReference>
<evidence type="ECO:0000313" key="3">
    <source>
        <dbReference type="Proteomes" id="UP000718564"/>
    </source>
</evidence>
<gene>
    <name evidence="2" type="ORF">DP116_26120</name>
</gene>
<organism evidence="2 3">
    <name type="scientific">Brasilonema bromeliae SPC951</name>
    <dbReference type="NCBI Taxonomy" id="385972"/>
    <lineage>
        <taxon>Bacteria</taxon>
        <taxon>Bacillati</taxon>
        <taxon>Cyanobacteriota</taxon>
        <taxon>Cyanophyceae</taxon>
        <taxon>Nostocales</taxon>
        <taxon>Scytonemataceae</taxon>
        <taxon>Brasilonema</taxon>
        <taxon>Bromeliae group (in: Brasilonema)</taxon>
    </lineage>
</organism>
<protein>
    <recommendedName>
        <fullName evidence="1">Transposase IS4-like domain-containing protein</fullName>
    </recommendedName>
</protein>
<dbReference type="Proteomes" id="UP000718564">
    <property type="component" value="Unassembled WGS sequence"/>
</dbReference>
<keyword evidence="3" id="KW-1185">Reference proteome</keyword>
<sequence length="225" mass="25095">MRILDGNCLEKTDHRLEVLRTIAAGALPGKSLVVLDPELRLAINVFGCEDGHAQERSMFSEVLKTVKEGELWIADRNMCTVGFLSGLHRSGANFVIREHKSMPWEAINSLQAVGSIETGDLFEQTVSLSDAGKLLLMRRVVLKLKKPDRNGENEIAIFTMLPTETVTAVVIAQLYRERRSVENLFQTVTENYECQIQTLGYPKAALFSFCLALVAHNILEPFAGF</sequence>
<comment type="caution">
    <text evidence="2">The sequence shown here is derived from an EMBL/GenBank/DDBJ whole genome shotgun (WGS) entry which is preliminary data.</text>
</comment>
<dbReference type="InterPro" id="IPR002559">
    <property type="entry name" value="Transposase_11"/>
</dbReference>
<reference evidence="2 3" key="1">
    <citation type="submission" date="2018-06" db="EMBL/GenBank/DDBJ databases">
        <title>Comparative genomics of Brasilonema spp. strains.</title>
        <authorList>
            <person name="Alvarenga D.O."/>
            <person name="Fiore M.F."/>
            <person name="Varani A.M."/>
        </authorList>
    </citation>
    <scope>NUCLEOTIDE SEQUENCE [LARGE SCALE GENOMIC DNA]</scope>
    <source>
        <strain evidence="2 3">SPC951</strain>
    </source>
</reference>
<accession>A0ABX1PG73</accession>
<dbReference type="Pfam" id="PF01609">
    <property type="entry name" value="DDE_Tnp_1"/>
    <property type="match status" value="1"/>
</dbReference>
<evidence type="ECO:0000313" key="2">
    <source>
        <dbReference type="EMBL" id="NMG22732.1"/>
    </source>
</evidence>